<dbReference type="Pfam" id="PF07635">
    <property type="entry name" value="PSCyt1"/>
    <property type="match status" value="1"/>
</dbReference>
<protein>
    <submittedName>
        <fullName evidence="6">Planctomycete cytochrome C</fullName>
    </submittedName>
</protein>
<dbReference type="PANTHER" id="PTHR35889">
    <property type="entry name" value="CYCLOINULO-OLIGOSACCHARIDE FRUCTANOTRANSFERASE-RELATED"/>
    <property type="match status" value="1"/>
</dbReference>
<evidence type="ECO:0000256" key="3">
    <source>
        <dbReference type="PROSITE-ProRule" id="PRU00433"/>
    </source>
</evidence>
<organism evidence="6 7">
    <name type="scientific">Anatilimnocola aggregata</name>
    <dbReference type="NCBI Taxonomy" id="2528021"/>
    <lineage>
        <taxon>Bacteria</taxon>
        <taxon>Pseudomonadati</taxon>
        <taxon>Planctomycetota</taxon>
        <taxon>Planctomycetia</taxon>
        <taxon>Pirellulales</taxon>
        <taxon>Pirellulaceae</taxon>
        <taxon>Anatilimnocola</taxon>
    </lineage>
</organism>
<keyword evidence="1 3" id="KW-0479">Metal-binding</keyword>
<keyword evidence="4" id="KW-0732">Signal</keyword>
<evidence type="ECO:0000256" key="4">
    <source>
        <dbReference type="SAM" id="SignalP"/>
    </source>
</evidence>
<evidence type="ECO:0000313" key="6">
    <source>
        <dbReference type="EMBL" id="QDU25568.1"/>
    </source>
</evidence>
<dbReference type="GO" id="GO:0046872">
    <property type="term" value="F:metal ion binding"/>
    <property type="evidence" value="ECO:0007669"/>
    <property type="project" value="UniProtKB-KW"/>
</dbReference>
<dbReference type="AlphaFoldDB" id="A0A517Y5Q1"/>
<name>A0A517Y5Q1_9BACT</name>
<keyword evidence="2 3" id="KW-0408">Iron</keyword>
<dbReference type="GO" id="GO:0009055">
    <property type="term" value="F:electron transfer activity"/>
    <property type="evidence" value="ECO:0007669"/>
    <property type="project" value="InterPro"/>
</dbReference>
<dbReference type="Pfam" id="PF07587">
    <property type="entry name" value="PSD1"/>
    <property type="match status" value="1"/>
</dbReference>
<evidence type="ECO:0000259" key="5">
    <source>
        <dbReference type="PROSITE" id="PS51007"/>
    </source>
</evidence>
<reference evidence="6 7" key="1">
    <citation type="submission" date="2019-02" db="EMBL/GenBank/DDBJ databases">
        <title>Deep-cultivation of Planctomycetes and their phenomic and genomic characterization uncovers novel biology.</title>
        <authorList>
            <person name="Wiegand S."/>
            <person name="Jogler M."/>
            <person name="Boedeker C."/>
            <person name="Pinto D."/>
            <person name="Vollmers J."/>
            <person name="Rivas-Marin E."/>
            <person name="Kohn T."/>
            <person name="Peeters S.H."/>
            <person name="Heuer A."/>
            <person name="Rast P."/>
            <person name="Oberbeckmann S."/>
            <person name="Bunk B."/>
            <person name="Jeske O."/>
            <person name="Meyerdierks A."/>
            <person name="Storesund J.E."/>
            <person name="Kallscheuer N."/>
            <person name="Luecker S."/>
            <person name="Lage O.M."/>
            <person name="Pohl T."/>
            <person name="Merkel B.J."/>
            <person name="Hornburger P."/>
            <person name="Mueller R.-W."/>
            <person name="Bruemmer F."/>
            <person name="Labrenz M."/>
            <person name="Spormann A.M."/>
            <person name="Op den Camp H."/>
            <person name="Overmann J."/>
            <person name="Amann R."/>
            <person name="Jetten M.S.M."/>
            <person name="Mascher T."/>
            <person name="Medema M.H."/>
            <person name="Devos D.P."/>
            <person name="Kaster A.-K."/>
            <person name="Ovreas L."/>
            <person name="Rohde M."/>
            <person name="Galperin M.Y."/>
            <person name="Jogler C."/>
        </authorList>
    </citation>
    <scope>NUCLEOTIDE SEQUENCE [LARGE SCALE GENOMIC DNA]</scope>
    <source>
        <strain evidence="6 7">ETA_A8</strain>
    </source>
</reference>
<evidence type="ECO:0000256" key="1">
    <source>
        <dbReference type="ARBA" id="ARBA00022723"/>
    </source>
</evidence>
<dbReference type="Proteomes" id="UP000315017">
    <property type="component" value="Chromosome"/>
</dbReference>
<keyword evidence="3" id="KW-0349">Heme</keyword>
<keyword evidence="7" id="KW-1185">Reference proteome</keyword>
<dbReference type="KEGG" id="aagg:ETAA8_06370"/>
<dbReference type="EMBL" id="CP036274">
    <property type="protein sequence ID" value="QDU25568.1"/>
    <property type="molecule type" value="Genomic_DNA"/>
</dbReference>
<dbReference type="Pfam" id="PF07583">
    <property type="entry name" value="PSCyt2"/>
    <property type="match status" value="1"/>
</dbReference>
<dbReference type="InterPro" id="IPR022655">
    <property type="entry name" value="DUF1553"/>
</dbReference>
<dbReference type="PROSITE" id="PS51007">
    <property type="entry name" value="CYTC"/>
    <property type="match status" value="1"/>
</dbReference>
<sequence length="1021" mass="113158" precursor="true">MKLSPLLSTVVVSLCVLVIAEFSFAADPVGKVNFNRDIKPLLTHRCFTCHGPDEAERKADLRLDLREEALKGAIKPGQGKASDLYERITSTDPELMMPPPTAKKPAFSPAEAELIRRWIDEGAQYDMHWAYVPVTRPATPVVKNQAWPRGDIDRFILAAQEEVNLGPSAAADKRTLLRRLNFDLLGLPPTPPELDAFVKDDSPQAYERVVDRLLASQHFGERLALYWLDVVRYADTGGYHSDNHRDVALYRDYVIQAFNNNKPFDQFTREQLAGDLLPDATSEQRIASGFNRLLQTTQEGGAQPKEYTAKYVADRVRNTASIFMASTMGCSECHNHKFDPFTARDFYSMGAFFADVSERAVGGQEQTKIPTAAQQQQQQELEAQLAVAKQKLTAKTPELIAAQAKWEEEFTAALTDTSSTWLAVKPEKAESSGGAKLEVKDDSSLLSTGKNPAKDNYTITLASDLPKITAIRLEALTDDTLAKKSLSRGNGNFVLSEVEIERVAADGKAERVKIAAAEADYSQPTFPIAQAIDGNASTGWAGNGHMEAKSRTAAFILAEPITLAADERLQVKLLHQSQHAQHNIGRFRLALTTAGKPSLSGSSLPAEIASLLAIQADQRNAKQKETLASYYRDIAPELKPARDEIAKLEQQQKTLVASFPSTLVSMSVAPRTVRILPRGNWLDDSGEVVLPAVPGFLSKSPANPNERLTRLDLANWLLAKDHPLTARVFVNRLWKLYFGRGLSRSLEDFGLQGEYPTHPALLDWLAAEFVESGWDVKHLIKLMVMSNTYQQTSTLSAQSREHDPLNNLFTRQNRWRIEAEMVRDNALAISGLLVTKIGGPSVKPYQPAGYWQYLNFPKREWQNDKGESQYRRGLYTYWQRTFIHPSLAAFDAPSREECTVQRPVSNTPQQALVLLNDPTYVEAARALAGRIVSDGGGDVPSRLTFAYKQTLLREPTAAEAKLLTSLYEKHLEQFKADTAAAEQLQTVGDSKPAAGQDAAELAAWTSIARVLLNLHETIVRN</sequence>
<gene>
    <name evidence="6" type="ORF">ETAA8_06370</name>
</gene>
<dbReference type="RefSeq" id="WP_202921530.1">
    <property type="nucleotide sequence ID" value="NZ_CP036274.1"/>
</dbReference>
<dbReference type="InterPro" id="IPR011444">
    <property type="entry name" value="DUF1549"/>
</dbReference>
<dbReference type="InterPro" id="IPR009056">
    <property type="entry name" value="Cyt_c-like_dom"/>
</dbReference>
<feature type="domain" description="Cytochrome c" evidence="5">
    <location>
        <begin position="25"/>
        <end position="217"/>
    </location>
</feature>
<feature type="chain" id="PRO_5021971112" evidence="4">
    <location>
        <begin position="26"/>
        <end position="1021"/>
    </location>
</feature>
<dbReference type="InterPro" id="IPR011429">
    <property type="entry name" value="Cyt_c_Planctomycete-type"/>
</dbReference>
<accession>A0A517Y5Q1</accession>
<evidence type="ECO:0000313" key="7">
    <source>
        <dbReference type="Proteomes" id="UP000315017"/>
    </source>
</evidence>
<dbReference type="PANTHER" id="PTHR35889:SF3">
    <property type="entry name" value="F-BOX DOMAIN-CONTAINING PROTEIN"/>
    <property type="match status" value="1"/>
</dbReference>
<proteinExistence type="predicted"/>
<feature type="signal peptide" evidence="4">
    <location>
        <begin position="1"/>
        <end position="25"/>
    </location>
</feature>
<dbReference type="GO" id="GO:0020037">
    <property type="term" value="F:heme binding"/>
    <property type="evidence" value="ECO:0007669"/>
    <property type="project" value="InterPro"/>
</dbReference>
<evidence type="ECO:0000256" key="2">
    <source>
        <dbReference type="ARBA" id="ARBA00023004"/>
    </source>
</evidence>